<keyword evidence="1" id="KW-0732">Signal</keyword>
<evidence type="ECO:0000313" key="3">
    <source>
        <dbReference type="Proteomes" id="UP001218788"/>
    </source>
</evidence>
<dbReference type="Gene3D" id="1.50.10.20">
    <property type="match status" value="1"/>
</dbReference>
<dbReference type="InterPro" id="IPR012669">
    <property type="entry name" value="Pectate_lyase"/>
</dbReference>
<dbReference type="GO" id="GO:0030570">
    <property type="term" value="F:pectate lyase activity"/>
    <property type="evidence" value="ECO:0007669"/>
    <property type="project" value="UniProtKB-EC"/>
</dbReference>
<comment type="caution">
    <text evidence="2">The sequence shown here is derived from an EMBL/GenBank/DDBJ whole genome shotgun (WGS) entry which is preliminary data.</text>
</comment>
<keyword evidence="3" id="KW-1185">Reference proteome</keyword>
<feature type="signal peptide" evidence="1">
    <location>
        <begin position="1"/>
        <end position="20"/>
    </location>
</feature>
<proteinExistence type="predicted"/>
<feature type="chain" id="PRO_5046862449" evidence="1">
    <location>
        <begin position="21"/>
        <end position="391"/>
    </location>
</feature>
<dbReference type="EMBL" id="JAQQXP010000001">
    <property type="protein sequence ID" value="MDC8829626.1"/>
    <property type="molecule type" value="Genomic_DNA"/>
</dbReference>
<dbReference type="RefSeq" id="WP_273641378.1">
    <property type="nucleotide sequence ID" value="NZ_JAQQXP010000001.1"/>
</dbReference>
<keyword evidence="2" id="KW-0456">Lyase</keyword>
<name>A0ABT5KZJ4_9ALTE</name>
<gene>
    <name evidence="2" type="primary">pelA</name>
    <name evidence="2" type="ORF">OIK42_02510</name>
</gene>
<organism evidence="2 3">
    <name type="scientific">Alteromonas gilva</name>
    <dbReference type="NCBI Taxonomy" id="2987522"/>
    <lineage>
        <taxon>Bacteria</taxon>
        <taxon>Pseudomonadati</taxon>
        <taxon>Pseudomonadota</taxon>
        <taxon>Gammaproteobacteria</taxon>
        <taxon>Alteromonadales</taxon>
        <taxon>Alteromonadaceae</taxon>
        <taxon>Alteromonas/Salinimonas group</taxon>
        <taxon>Alteromonas</taxon>
    </lineage>
</organism>
<dbReference type="NCBIfam" id="TIGR02474">
    <property type="entry name" value="pec_lyase"/>
    <property type="match status" value="1"/>
</dbReference>
<sequence>MRIKASTVFRHVALLLSGLAAVGCQSPQSPSYSTIEISAFNDVIKHWNDQHHDDQQGRYQPHQITQIADNILVYQRANGGWPENKNPLRILTQAELVQQATLKNATDTSFDNRNVYPQIRYLADVYQQTGIVKYKQAAIAGLNFILTAQLDNGGFTHSPPLNNGYRGHITIMDDVMAGVLGLLLEIKQGSARFDFIPDALRQRIRIAHRKGDELLLKLQVRIGHTPTIWAGQYDAETLQPTQGRAFELASVVSRESVDVVRYLMQDDNPTAEKIAAIKAAVQWFEQAKLTGIDMIRVDAEPVRYKYHSSDWDRIIVDAPAAEPIWARFYDIDTNQPLLANREGKRVATLADISRERRTGYDWYGRWPAALLTKDYPRWLNTLPKHLHNQGL</sequence>
<dbReference type="Pfam" id="PF09492">
    <property type="entry name" value="Pec_lyase"/>
    <property type="match status" value="1"/>
</dbReference>
<evidence type="ECO:0000313" key="2">
    <source>
        <dbReference type="EMBL" id="MDC8829626.1"/>
    </source>
</evidence>
<dbReference type="EC" id="4.2.2.2" evidence="2"/>
<accession>A0ABT5KZJ4</accession>
<dbReference type="SUPFAM" id="SSF81853">
    <property type="entry name" value="Family 10 polysaccharide lyase"/>
    <property type="match status" value="1"/>
</dbReference>
<reference evidence="2 3" key="1">
    <citation type="submission" date="2022-10" db="EMBL/GenBank/DDBJ databases">
        <title>Alteromonas sp. chi3 Genome sequencing.</title>
        <authorList>
            <person name="Park S."/>
        </authorList>
    </citation>
    <scope>NUCLEOTIDE SEQUENCE [LARGE SCALE GENOMIC DNA]</scope>
    <source>
        <strain evidence="3">chi3</strain>
    </source>
</reference>
<protein>
    <submittedName>
        <fullName evidence="2">Pectate lyase</fullName>
        <ecNumber evidence="2">4.2.2.2</ecNumber>
    </submittedName>
</protein>
<evidence type="ECO:0000256" key="1">
    <source>
        <dbReference type="SAM" id="SignalP"/>
    </source>
</evidence>
<dbReference type="Proteomes" id="UP001218788">
    <property type="component" value="Unassembled WGS sequence"/>
</dbReference>
<dbReference type="PROSITE" id="PS51257">
    <property type="entry name" value="PROKAR_LIPOPROTEIN"/>
    <property type="match status" value="1"/>
</dbReference>